<dbReference type="PROSITE" id="PS51367">
    <property type="entry name" value="THAUMATIN_2"/>
    <property type="match status" value="1"/>
</dbReference>
<dbReference type="SUPFAM" id="SSF49870">
    <property type="entry name" value="Osmotin, thaumatin-like protein"/>
    <property type="match status" value="1"/>
</dbReference>
<reference evidence="3" key="1">
    <citation type="submission" date="2025-08" db="UniProtKB">
        <authorList>
            <consortium name="RefSeq"/>
        </authorList>
    </citation>
    <scope>IDENTIFICATION</scope>
    <source>
        <tissue evidence="3">Seedling</tissue>
    </source>
</reference>
<sequence>MDSRSGGDDEHNCATAGCAVNLTNSCPKELRYSDESLGCKSACQAFGEPSFCCSNRYTDFFKETCPKANSFANENPSTCSYPSFGHDFHIIFCPSSSTTRSTSSDKLLTEPMESDSKFDSRTKIKNNSRKWNKYKIAALVSGALLTATLSIAVSCRLRDVHCCNVQINTTLRL</sequence>
<evidence type="ECO:0000313" key="2">
    <source>
        <dbReference type="Proteomes" id="UP001652623"/>
    </source>
</evidence>
<protein>
    <submittedName>
        <fullName evidence="3">Thaumatin-like protein 1</fullName>
    </submittedName>
</protein>
<organism evidence="2 3">
    <name type="scientific">Ziziphus jujuba</name>
    <name type="common">Chinese jujube</name>
    <name type="synonym">Ziziphus sativa</name>
    <dbReference type="NCBI Taxonomy" id="326968"/>
    <lineage>
        <taxon>Eukaryota</taxon>
        <taxon>Viridiplantae</taxon>
        <taxon>Streptophyta</taxon>
        <taxon>Embryophyta</taxon>
        <taxon>Tracheophyta</taxon>
        <taxon>Spermatophyta</taxon>
        <taxon>Magnoliopsida</taxon>
        <taxon>eudicotyledons</taxon>
        <taxon>Gunneridae</taxon>
        <taxon>Pentapetalae</taxon>
        <taxon>rosids</taxon>
        <taxon>fabids</taxon>
        <taxon>Rosales</taxon>
        <taxon>Rhamnaceae</taxon>
        <taxon>Paliureae</taxon>
        <taxon>Ziziphus</taxon>
    </lineage>
</organism>
<dbReference type="SMART" id="SM00205">
    <property type="entry name" value="THN"/>
    <property type="match status" value="1"/>
</dbReference>
<dbReference type="Gene3D" id="2.60.110.10">
    <property type="entry name" value="Thaumatin"/>
    <property type="match status" value="1"/>
</dbReference>
<evidence type="ECO:0000256" key="1">
    <source>
        <dbReference type="ARBA" id="ARBA00010607"/>
    </source>
</evidence>
<dbReference type="Pfam" id="PF00314">
    <property type="entry name" value="Thaumatin"/>
    <property type="match status" value="1"/>
</dbReference>
<name>A0ABM4A1X8_ZIZJJ</name>
<dbReference type="Proteomes" id="UP001652623">
    <property type="component" value="Chromosome 2"/>
</dbReference>
<dbReference type="GeneID" id="132800616"/>
<evidence type="ECO:0000313" key="3">
    <source>
        <dbReference type="RefSeq" id="XP_060670736.1"/>
    </source>
</evidence>
<dbReference type="InterPro" id="IPR001938">
    <property type="entry name" value="Thaumatin"/>
</dbReference>
<gene>
    <name evidence="3" type="primary">LOC132800616</name>
</gene>
<dbReference type="InterPro" id="IPR037176">
    <property type="entry name" value="Osmotin/thaumatin-like_sf"/>
</dbReference>
<proteinExistence type="inferred from homology"/>
<accession>A0ABM4A1X8</accession>
<comment type="similarity">
    <text evidence="1">Belongs to the thaumatin family.</text>
</comment>
<keyword evidence="2" id="KW-1185">Reference proteome</keyword>
<dbReference type="PANTHER" id="PTHR31048">
    <property type="entry name" value="OS03G0233200 PROTEIN"/>
    <property type="match status" value="1"/>
</dbReference>
<dbReference type="RefSeq" id="XP_060670736.1">
    <property type="nucleotide sequence ID" value="XM_060814753.1"/>
</dbReference>